<evidence type="ECO:0000256" key="4">
    <source>
        <dbReference type="ARBA" id="ARBA00012357"/>
    </source>
</evidence>
<accession>A0A1U7LQX2</accession>
<feature type="active site" description="Proton donor; for catalytic activity" evidence="14">
    <location>
        <position position="112"/>
    </location>
</feature>
<evidence type="ECO:0000256" key="16">
    <source>
        <dbReference type="PIRSR" id="PIRSR001355-3"/>
    </source>
</evidence>
<dbReference type="NCBIfam" id="TIGR00535">
    <property type="entry name" value="SAM_DCase"/>
    <property type="match status" value="1"/>
</dbReference>
<dbReference type="EC" id="4.1.1.50" evidence="4"/>
<dbReference type="PANTHER" id="PTHR11570">
    <property type="entry name" value="S-ADENOSYLMETHIONINE DECARBOXYLASE"/>
    <property type="match status" value="1"/>
</dbReference>
<dbReference type="GO" id="GO:0005829">
    <property type="term" value="C:cytosol"/>
    <property type="evidence" value="ECO:0007669"/>
    <property type="project" value="TreeGrafter"/>
</dbReference>
<evidence type="ECO:0000256" key="13">
    <source>
        <dbReference type="ARBA" id="ARBA00023317"/>
    </source>
</evidence>
<evidence type="ECO:0000256" key="12">
    <source>
        <dbReference type="ARBA" id="ARBA00023270"/>
    </source>
</evidence>
<evidence type="ECO:0000256" key="5">
    <source>
        <dbReference type="ARBA" id="ARBA00022691"/>
    </source>
</evidence>
<evidence type="ECO:0000256" key="17">
    <source>
        <dbReference type="PIRSR" id="PIRSR001355-4"/>
    </source>
</evidence>
<evidence type="ECO:0000256" key="9">
    <source>
        <dbReference type="ARBA" id="ARBA00023115"/>
    </source>
</evidence>
<evidence type="ECO:0000256" key="3">
    <source>
        <dbReference type="ARBA" id="ARBA00008466"/>
    </source>
</evidence>
<keyword evidence="20" id="KW-1185">Reference proteome</keyword>
<keyword evidence="11" id="KW-0456">Lyase</keyword>
<dbReference type="InterPro" id="IPR018166">
    <property type="entry name" value="S-AdoMet_deCO2ase_CS"/>
</dbReference>
<feature type="modified residue" description="Pyruvic acid (Ser); by autocatalysis" evidence="16">
    <location>
        <position position="98"/>
    </location>
</feature>
<comment type="caution">
    <text evidence="19">The sequence shown here is derived from an EMBL/GenBank/DDBJ whole genome shotgun (WGS) entry which is preliminary data.</text>
</comment>
<feature type="binding site" evidence="15">
    <location>
        <position position="286"/>
    </location>
    <ligand>
        <name>substrate</name>
    </ligand>
</feature>
<feature type="active site" description="Schiff-base intermediate with substrate; via pyruvic acid" evidence="14">
    <location>
        <position position="98"/>
    </location>
</feature>
<evidence type="ECO:0000313" key="20">
    <source>
        <dbReference type="Proteomes" id="UP000186594"/>
    </source>
</evidence>
<evidence type="ECO:0000256" key="11">
    <source>
        <dbReference type="ARBA" id="ARBA00023239"/>
    </source>
</evidence>
<reference evidence="19 20" key="1">
    <citation type="submission" date="2016-04" db="EMBL/GenBank/DDBJ databases">
        <title>Evolutionary innovation and constraint leading to complex multicellularity in the Ascomycota.</title>
        <authorList>
            <person name="Cisse O."/>
            <person name="Nguyen A."/>
            <person name="Hewitt D.A."/>
            <person name="Jedd G."/>
            <person name="Stajich J.E."/>
        </authorList>
    </citation>
    <scope>NUCLEOTIDE SEQUENCE [LARGE SCALE GENOMIC DNA]</scope>
    <source>
        <strain evidence="19 20">DAH-3</strain>
    </source>
</reference>
<dbReference type="GO" id="GO:0008295">
    <property type="term" value="P:spermidine biosynthetic process"/>
    <property type="evidence" value="ECO:0007669"/>
    <property type="project" value="UniProtKB-KW"/>
</dbReference>
<comment type="similarity">
    <text evidence="3">Belongs to the eukaryotic AdoMetDC family.</text>
</comment>
<dbReference type="OMA" id="WFEESSN"/>
<dbReference type="SUPFAM" id="SSF56276">
    <property type="entry name" value="S-adenosylmethionine decarboxylase"/>
    <property type="match status" value="1"/>
</dbReference>
<dbReference type="UniPathway" id="UPA00331">
    <property type="reaction ID" value="UER00451"/>
</dbReference>
<keyword evidence="7 17" id="KW-0068">Autocatalytic cleavage</keyword>
<dbReference type="PANTHER" id="PTHR11570:SF0">
    <property type="entry name" value="S-ADENOSYLMETHIONINE DECARBOXYLASE PROENZYME"/>
    <property type="match status" value="1"/>
</dbReference>
<keyword evidence="8" id="KW-0745">Spermidine biosynthesis</keyword>
<dbReference type="Gene3D" id="3.60.90.10">
    <property type="entry name" value="S-adenosylmethionine decarboxylase"/>
    <property type="match status" value="1"/>
</dbReference>
<dbReference type="STRING" id="1198029.A0A1U7LQX2"/>
<comment type="cofactor">
    <cofactor evidence="1">
        <name>pyruvate</name>
        <dbReference type="ChEBI" id="CHEBI:15361"/>
    </cofactor>
</comment>
<feature type="chain" id="PRO_5042323024" description="S-adenosylmethionine decarboxylase alpha chain" evidence="18">
    <location>
        <begin position="98"/>
        <end position="402"/>
    </location>
</feature>
<dbReference type="PIRSF" id="PIRSF001355">
    <property type="entry name" value="S-AdenosylMet_decarboxylase"/>
    <property type="match status" value="1"/>
</dbReference>
<evidence type="ECO:0000256" key="10">
    <source>
        <dbReference type="ARBA" id="ARBA00023145"/>
    </source>
</evidence>
<feature type="active site" description="Proton acceptor; for processing activity" evidence="14">
    <location>
        <position position="314"/>
    </location>
</feature>
<gene>
    <name evidence="19" type="ORF">NEOLI_004716</name>
</gene>
<evidence type="ECO:0000256" key="14">
    <source>
        <dbReference type="PIRSR" id="PIRSR001355-1"/>
    </source>
</evidence>
<keyword evidence="12" id="KW-0704">Schiff base</keyword>
<sequence length="402" mass="45730">MSLRAISFNSSKPLDTTIRTINYVETDNLDSFGAFEGPEKLLEIWFAPSNTNLPIRCLTNGLKSISRALWEEMLDLIHCKVLSIIESQEVDAYLLSESSMFVFPHKIILKTCGTTTLLIGLARLLEIAHSAGFQDIKQPYRIFYSRKNFMFPDKQLHPHKSWRDEVECLDSFFDYGNEYLVGKLNGDHWYLYLTSPFQVPPSTPDSIFSFSANPRTLEDETLEILMTDLSPLHAQQFFAGDLVRDLEAEDSSKGHDLGSLVSDRCGLSSIFPQEIFPDFRVDSYLFDPCGFSANGVLPPLPGEPKNQGHYFTVHVTPEQHCSYASFETNVPDGPKNIVERVTNIFGPGRFCVTHFNSLRKNAALNRENHRIGTVYGYKRVEKIVYELDEYELVFACFEKVNA</sequence>
<keyword evidence="6" id="KW-0210">Decarboxylase</keyword>
<protein>
    <recommendedName>
        <fullName evidence="4">adenosylmethionine decarboxylase</fullName>
        <ecNumber evidence="4">4.1.1.50</ecNumber>
    </recommendedName>
</protein>
<dbReference type="EMBL" id="LXFE01000548">
    <property type="protein sequence ID" value="OLL24952.1"/>
    <property type="molecule type" value="Genomic_DNA"/>
</dbReference>
<keyword evidence="9" id="KW-0620">Polyamine biosynthesis</keyword>
<dbReference type="InterPro" id="IPR048283">
    <property type="entry name" value="AdoMetDC-like"/>
</dbReference>
<evidence type="ECO:0000313" key="19">
    <source>
        <dbReference type="EMBL" id="OLL24952.1"/>
    </source>
</evidence>
<comment type="pathway">
    <text evidence="2">Amine and polyamine biosynthesis; S-adenosylmethioninamine biosynthesis; S-adenosylmethioninamine from S-adenosyl-L-methionine: step 1/1.</text>
</comment>
<feature type="binding site" evidence="15">
    <location>
        <position position="35"/>
    </location>
    <ligand>
        <name>substrate</name>
    </ligand>
</feature>
<evidence type="ECO:0000256" key="6">
    <source>
        <dbReference type="ARBA" id="ARBA00022793"/>
    </source>
</evidence>
<evidence type="ECO:0000256" key="2">
    <source>
        <dbReference type="ARBA" id="ARBA00004911"/>
    </source>
</evidence>
<evidence type="ECO:0000256" key="8">
    <source>
        <dbReference type="ARBA" id="ARBA00023066"/>
    </source>
</evidence>
<feature type="active site" description="Proton acceptor; for processing activity" evidence="14">
    <location>
        <position position="292"/>
    </location>
</feature>
<evidence type="ECO:0000256" key="1">
    <source>
        <dbReference type="ARBA" id="ARBA00001928"/>
    </source>
</evidence>
<dbReference type="GO" id="GO:0006597">
    <property type="term" value="P:spermine biosynthetic process"/>
    <property type="evidence" value="ECO:0007669"/>
    <property type="project" value="InterPro"/>
</dbReference>
<evidence type="ECO:0000256" key="15">
    <source>
        <dbReference type="PIRSR" id="PIRSR001355-2"/>
    </source>
</evidence>
<evidence type="ECO:0000256" key="7">
    <source>
        <dbReference type="ARBA" id="ARBA00022813"/>
    </source>
</evidence>
<feature type="binding site" evidence="15">
    <location>
        <position position="97"/>
    </location>
    <ligand>
        <name>substrate</name>
    </ligand>
</feature>
<dbReference type="InterPro" id="IPR016067">
    <property type="entry name" value="S-AdoMet_deCO2ase_core"/>
</dbReference>
<dbReference type="Proteomes" id="UP000186594">
    <property type="component" value="Unassembled WGS sequence"/>
</dbReference>
<feature type="chain" id="PRO_5042323025" description="S-adenosylmethionine decarboxylase beta chain" evidence="18">
    <location>
        <begin position="1"/>
        <end position="97"/>
    </location>
</feature>
<dbReference type="OrthoDB" id="1068353at2759"/>
<name>A0A1U7LQX2_NEOID</name>
<dbReference type="InterPro" id="IPR001985">
    <property type="entry name" value="S-AdoMet_decarboxylase_euk"/>
</dbReference>
<keyword evidence="5" id="KW-0949">S-adenosyl-L-methionine</keyword>
<dbReference type="GO" id="GO:0004014">
    <property type="term" value="F:adenosylmethionine decarboxylase activity"/>
    <property type="evidence" value="ECO:0007669"/>
    <property type="project" value="UniProtKB-EC"/>
</dbReference>
<dbReference type="AlphaFoldDB" id="A0A1U7LQX2"/>
<dbReference type="Pfam" id="PF01536">
    <property type="entry name" value="SAM_decarbox"/>
    <property type="match status" value="1"/>
</dbReference>
<organism evidence="19 20">
    <name type="scientific">Neolecta irregularis (strain DAH-3)</name>
    <dbReference type="NCBI Taxonomy" id="1198029"/>
    <lineage>
        <taxon>Eukaryota</taxon>
        <taxon>Fungi</taxon>
        <taxon>Dikarya</taxon>
        <taxon>Ascomycota</taxon>
        <taxon>Taphrinomycotina</taxon>
        <taxon>Neolectales</taxon>
        <taxon>Neolectaceae</taxon>
        <taxon>Neolecta</taxon>
    </lineage>
</organism>
<proteinExistence type="inferred from homology"/>
<feature type="site" description="Cleavage (non-hydrolytic); by autolysis" evidence="17">
    <location>
        <begin position="97"/>
        <end position="98"/>
    </location>
</feature>
<dbReference type="PROSITE" id="PS01336">
    <property type="entry name" value="ADOMETDC"/>
    <property type="match status" value="1"/>
</dbReference>
<keyword evidence="13" id="KW-0670">Pyruvate</keyword>
<keyword evidence="10" id="KW-0865">Zymogen</keyword>
<feature type="binding site" evidence="15">
    <location>
        <position position="318"/>
    </location>
    <ligand>
        <name>substrate</name>
    </ligand>
</feature>
<evidence type="ECO:0000256" key="18">
    <source>
        <dbReference type="PIRSR" id="PIRSR001355-5"/>
    </source>
</evidence>